<sequence>MAASPDENDEEEDAESVTFSFEVKDGKTELTMRGDRDTAVIVRSESGERIYLPPEDFDRDAKQRDDSPYQSPSSDSPYQSAEADSPYQSPSSDSPYQSADTDSPYQPARQSLPKEGLVPTADGYRIRHPEPVTDVRVLR</sequence>
<dbReference type="EMBL" id="FOOQ01000001">
    <property type="protein sequence ID" value="SFG11944.1"/>
    <property type="molecule type" value="Genomic_DNA"/>
</dbReference>
<name>A0A1I2P794_9EURY</name>
<dbReference type="OrthoDB" id="336477at2157"/>
<gene>
    <name evidence="2" type="ORF">SAMN04488063_1479</name>
</gene>
<organism evidence="2 3">
    <name type="scientific">Halopelagius inordinatus</name>
    <dbReference type="NCBI Taxonomy" id="553467"/>
    <lineage>
        <taxon>Archaea</taxon>
        <taxon>Methanobacteriati</taxon>
        <taxon>Methanobacteriota</taxon>
        <taxon>Stenosarchaea group</taxon>
        <taxon>Halobacteria</taxon>
        <taxon>Halobacteriales</taxon>
        <taxon>Haloferacaceae</taxon>
    </lineage>
</organism>
<dbReference type="STRING" id="553467.SAMN04488063_1479"/>
<dbReference type="AlphaFoldDB" id="A0A1I2P794"/>
<reference evidence="3" key="1">
    <citation type="submission" date="2016-10" db="EMBL/GenBank/DDBJ databases">
        <authorList>
            <person name="Varghese N."/>
            <person name="Submissions S."/>
        </authorList>
    </citation>
    <scope>NUCLEOTIDE SEQUENCE [LARGE SCALE GENOMIC DNA]</scope>
    <source>
        <strain evidence="3">CGMCC 1.7739</strain>
    </source>
</reference>
<dbReference type="InterPro" id="IPR055932">
    <property type="entry name" value="DUF7510"/>
</dbReference>
<proteinExistence type="predicted"/>
<dbReference type="RefSeq" id="WP_092890531.1">
    <property type="nucleotide sequence ID" value="NZ_FOOQ01000001.1"/>
</dbReference>
<evidence type="ECO:0000313" key="3">
    <source>
        <dbReference type="Proteomes" id="UP000198876"/>
    </source>
</evidence>
<feature type="compositionally biased region" description="Basic and acidic residues" evidence="1">
    <location>
        <begin position="22"/>
        <end position="38"/>
    </location>
</feature>
<evidence type="ECO:0000313" key="2">
    <source>
        <dbReference type="EMBL" id="SFG11944.1"/>
    </source>
</evidence>
<evidence type="ECO:0000256" key="1">
    <source>
        <dbReference type="SAM" id="MobiDB-lite"/>
    </source>
</evidence>
<protein>
    <submittedName>
        <fullName evidence="2">Uncharacterized protein</fullName>
    </submittedName>
</protein>
<dbReference type="Proteomes" id="UP000198876">
    <property type="component" value="Unassembled WGS sequence"/>
</dbReference>
<feature type="compositionally biased region" description="Low complexity" evidence="1">
    <location>
        <begin position="68"/>
        <end position="100"/>
    </location>
</feature>
<dbReference type="Pfam" id="PF24350">
    <property type="entry name" value="DUF7510"/>
    <property type="match status" value="1"/>
</dbReference>
<feature type="compositionally biased region" description="Acidic residues" evidence="1">
    <location>
        <begin position="1"/>
        <end position="15"/>
    </location>
</feature>
<accession>A0A1I2P794</accession>
<feature type="region of interest" description="Disordered" evidence="1">
    <location>
        <begin position="1"/>
        <end position="139"/>
    </location>
</feature>
<keyword evidence="3" id="KW-1185">Reference proteome</keyword>
<feature type="compositionally biased region" description="Basic and acidic residues" evidence="1">
    <location>
        <begin position="124"/>
        <end position="139"/>
    </location>
</feature>